<dbReference type="EMBL" id="LNQL01000003">
    <property type="protein sequence ID" value="KSU48872.1"/>
    <property type="molecule type" value="Genomic_DNA"/>
</dbReference>
<dbReference type="SUPFAM" id="SSF55073">
    <property type="entry name" value="Nucleotide cyclase"/>
    <property type="match status" value="1"/>
</dbReference>
<feature type="transmembrane region" description="Helical" evidence="1">
    <location>
        <begin position="99"/>
        <end position="119"/>
    </location>
</feature>
<dbReference type="SMART" id="SM00267">
    <property type="entry name" value="GGDEF"/>
    <property type="match status" value="1"/>
</dbReference>
<dbReference type="Gene3D" id="3.30.70.270">
    <property type="match status" value="1"/>
</dbReference>
<feature type="transmembrane region" description="Helical" evidence="1">
    <location>
        <begin position="197"/>
        <end position="217"/>
    </location>
</feature>
<accession>A0A0V8GF22</accession>
<evidence type="ECO:0000259" key="2">
    <source>
        <dbReference type="PROSITE" id="PS50887"/>
    </source>
</evidence>
<dbReference type="FunFam" id="3.30.70.270:FF:000001">
    <property type="entry name" value="Diguanylate cyclase domain protein"/>
    <property type="match status" value="1"/>
</dbReference>
<feature type="transmembrane region" description="Helical" evidence="1">
    <location>
        <begin position="28"/>
        <end position="49"/>
    </location>
</feature>
<dbReference type="Pfam" id="PF00990">
    <property type="entry name" value="GGDEF"/>
    <property type="match status" value="1"/>
</dbReference>
<evidence type="ECO:0000313" key="4">
    <source>
        <dbReference type="Proteomes" id="UP000053797"/>
    </source>
</evidence>
<feature type="transmembrane region" description="Helical" evidence="1">
    <location>
        <begin position="131"/>
        <end position="151"/>
    </location>
</feature>
<dbReference type="CDD" id="cd01949">
    <property type="entry name" value="GGDEF"/>
    <property type="match status" value="1"/>
</dbReference>
<name>A0A0V8GF22_9BACL</name>
<dbReference type="InterPro" id="IPR000160">
    <property type="entry name" value="GGDEF_dom"/>
</dbReference>
<dbReference type="AlphaFoldDB" id="A0A0V8GF22"/>
<dbReference type="PROSITE" id="PS50887">
    <property type="entry name" value="GGDEF"/>
    <property type="match status" value="1"/>
</dbReference>
<dbReference type="Proteomes" id="UP000053797">
    <property type="component" value="Unassembled WGS sequence"/>
</dbReference>
<feature type="transmembrane region" description="Helical" evidence="1">
    <location>
        <begin position="171"/>
        <end position="190"/>
    </location>
</feature>
<reference evidence="3 4" key="1">
    <citation type="journal article" date="2015" name="Int. J. Syst. Evol. Microbiol.">
        <title>Exiguobacterium enclense sp. nov., isolated from sediment.</title>
        <authorList>
            <person name="Dastager S.G."/>
            <person name="Mawlankar R."/>
            <person name="Sonalkar V.V."/>
            <person name="Thorat M.N."/>
            <person name="Mual P."/>
            <person name="Verma A."/>
            <person name="Krishnamurthi S."/>
            <person name="Tang S.K."/>
            <person name="Li W.J."/>
        </authorList>
    </citation>
    <scope>NUCLEOTIDE SEQUENCE [LARGE SCALE GENOMIC DNA]</scope>
    <source>
        <strain evidence="3 4">NIO-1109</strain>
    </source>
</reference>
<dbReference type="RefSeq" id="WP_058265546.1">
    <property type="nucleotide sequence ID" value="NZ_FMYN01000003.1"/>
</dbReference>
<dbReference type="NCBIfam" id="TIGR00254">
    <property type="entry name" value="GGDEF"/>
    <property type="match status" value="1"/>
</dbReference>
<feature type="transmembrane region" description="Helical" evidence="1">
    <location>
        <begin position="5"/>
        <end position="22"/>
    </location>
</feature>
<evidence type="ECO:0000256" key="1">
    <source>
        <dbReference type="SAM" id="Phobius"/>
    </source>
</evidence>
<feature type="domain" description="GGDEF" evidence="2">
    <location>
        <begin position="374"/>
        <end position="507"/>
    </location>
</feature>
<feature type="transmembrane region" description="Helical" evidence="1">
    <location>
        <begin position="61"/>
        <end position="79"/>
    </location>
</feature>
<sequence>MYQNWLGIVVFWLLLHIGWVTYVGTDTVIGQVVNSLFTIGGVSVSLYLIWQARRRQMRRPFTSRLFLLLLFANTMLGLGECGQLLYFLQGRTRTEPFDWIDLIFSLQILIYIIAFGYFLRNRRQEVNLRVFLFDEFIILVVAGSLSWHYLVTPYLEGNALLTIETLLWLRYPIGDLLLLGGMIVLFFGLMKRGNGSSLLLILLAFHFQLLADLLYVVLERFDYPFPSSWLDPLWLATVLIVGLAAYRFDAEESLVPLDVTRRWIDVLRLITPYLFLLILFVTMARQTISWNGLTIGLMIAIPLLISRQIRIVVDNQRLRENLEAKVEERTEALATAMEEMRHMAYHDALTGLPNRYLFARLFQDALYRAEASEGQVGLFFIDIDHFKEINDTYGHRVGDQLIVDVTTRLQKKLPPNTVISRQGGDEFVVLLFDVEQEAEVVQCGEHLVSLFQKPFRHGIIPLPVTASIGGAIYPAHAASRSDLIEQADLAMYEAKRRGKNQFCLHDPAITNT</sequence>
<organism evidence="3 4">
    <name type="scientific">Exiguobacterium indicum</name>
    <dbReference type="NCBI Taxonomy" id="296995"/>
    <lineage>
        <taxon>Bacteria</taxon>
        <taxon>Bacillati</taxon>
        <taxon>Bacillota</taxon>
        <taxon>Bacilli</taxon>
        <taxon>Bacillales</taxon>
        <taxon>Bacillales Family XII. Incertae Sedis</taxon>
        <taxon>Exiguobacterium</taxon>
    </lineage>
</organism>
<dbReference type="PANTHER" id="PTHR46663:SF2">
    <property type="entry name" value="GGDEF DOMAIN-CONTAINING PROTEIN"/>
    <property type="match status" value="1"/>
</dbReference>
<dbReference type="InterPro" id="IPR029787">
    <property type="entry name" value="Nucleotide_cyclase"/>
</dbReference>
<proteinExistence type="predicted"/>
<keyword evidence="1" id="KW-0472">Membrane</keyword>
<comment type="caution">
    <text evidence="3">The sequence shown here is derived from an EMBL/GenBank/DDBJ whole genome shotgun (WGS) entry which is preliminary data.</text>
</comment>
<evidence type="ECO:0000313" key="3">
    <source>
        <dbReference type="EMBL" id="KSU48872.1"/>
    </source>
</evidence>
<gene>
    <name evidence="3" type="ORF">AS033_11125</name>
</gene>
<dbReference type="PANTHER" id="PTHR46663">
    <property type="entry name" value="DIGUANYLATE CYCLASE DGCT-RELATED"/>
    <property type="match status" value="1"/>
</dbReference>
<keyword evidence="1" id="KW-0812">Transmembrane</keyword>
<protein>
    <submittedName>
        <fullName evidence="3">Diguanylate cyclase</fullName>
    </submittedName>
</protein>
<feature type="transmembrane region" description="Helical" evidence="1">
    <location>
        <begin position="229"/>
        <end position="246"/>
    </location>
</feature>
<dbReference type="InterPro" id="IPR043128">
    <property type="entry name" value="Rev_trsase/Diguanyl_cyclase"/>
</dbReference>
<dbReference type="InterPro" id="IPR052163">
    <property type="entry name" value="DGC-Regulatory_Protein"/>
</dbReference>
<feature type="transmembrane region" description="Helical" evidence="1">
    <location>
        <begin position="266"/>
        <end position="284"/>
    </location>
</feature>
<keyword evidence="1" id="KW-1133">Transmembrane helix</keyword>